<proteinExistence type="predicted"/>
<dbReference type="RefSeq" id="WP_110446989.1">
    <property type="nucleotide sequence ID" value="NZ_CP132381.1"/>
</dbReference>
<evidence type="ECO:0000313" key="1">
    <source>
        <dbReference type="EMBL" id="PXY92689.1"/>
    </source>
</evidence>
<name>A0A2V4DPY7_9GAMM</name>
<dbReference type="EMBL" id="QGLO01000003">
    <property type="protein sequence ID" value="PXY92689.1"/>
    <property type="molecule type" value="Genomic_DNA"/>
</dbReference>
<sequence length="340" mass="39003">MSLLVNAYSTLTNPTAINFSCKKLNQRGLNSLYFTDHLNGFIGYVMQAGDGEMNSRRYELYRHIQKTKHQFTFEIEENQFNELAHWAEQANVILFIPDGTIRNPKMDVLQDPDGKFDINVKMPYPSEALQRKAKTEQYLATLGLHPLVSLPPVVAESEVILRTPDEVKKRSLALMLTGIQAESFRENAPLDPEEFKARCPLGFAALSNTEYDFIHAPQPQEQDVMNMSWRYEALLPLQWALNWQSKLPFADTFCNVSSLVETGLENSNPELSTLTLRPTSELLDALDLNYRLHWLARDCRLNNKILPVEIMEGVIQERQHALNWLTNFENADWDDVDTPS</sequence>
<protein>
    <submittedName>
        <fullName evidence="1">DUF4272 domain-containing protein</fullName>
    </submittedName>
</protein>
<dbReference type="InterPro" id="IPR025368">
    <property type="entry name" value="DUF4272"/>
</dbReference>
<comment type="caution">
    <text evidence="1">The sequence shown here is derived from an EMBL/GenBank/DDBJ whole genome shotgun (WGS) entry which is preliminary data.</text>
</comment>
<dbReference type="Proteomes" id="UP000247673">
    <property type="component" value="Unassembled WGS sequence"/>
</dbReference>
<accession>A0A2V4DPY7</accession>
<keyword evidence="2" id="KW-1185">Reference proteome</keyword>
<reference evidence="1 2" key="1">
    <citation type="submission" date="2018-05" db="EMBL/GenBank/DDBJ databases">
        <title>Reference genomes for bee gut microbiota database.</title>
        <authorList>
            <person name="Ellegaard K.M."/>
        </authorList>
    </citation>
    <scope>NUCLEOTIDE SEQUENCE [LARGE SCALE GENOMIC DNA]</scope>
    <source>
        <strain evidence="1 2">ESL0172</strain>
    </source>
</reference>
<dbReference type="AlphaFoldDB" id="A0A2V4DPY7"/>
<evidence type="ECO:0000313" key="2">
    <source>
        <dbReference type="Proteomes" id="UP000247673"/>
    </source>
</evidence>
<gene>
    <name evidence="1" type="ORF">DKK78_01025</name>
</gene>
<dbReference type="OrthoDB" id="4399984at2"/>
<organism evidence="1 2">
    <name type="scientific">Gilliamella apis</name>
    <dbReference type="NCBI Taxonomy" id="1970738"/>
    <lineage>
        <taxon>Bacteria</taxon>
        <taxon>Pseudomonadati</taxon>
        <taxon>Pseudomonadota</taxon>
        <taxon>Gammaproteobacteria</taxon>
        <taxon>Orbales</taxon>
        <taxon>Orbaceae</taxon>
        <taxon>Gilliamella</taxon>
    </lineage>
</organism>
<dbReference type="Pfam" id="PF14094">
    <property type="entry name" value="DUF4272"/>
    <property type="match status" value="1"/>
</dbReference>